<feature type="region of interest" description="Disordered" evidence="7">
    <location>
        <begin position="438"/>
        <end position="458"/>
    </location>
</feature>
<evidence type="ECO:0000256" key="5">
    <source>
        <dbReference type="ARBA" id="ARBA00023242"/>
    </source>
</evidence>
<dbReference type="FunFam" id="1.10.10.60:FF:000003">
    <property type="entry name" value="Iroquois-class homeobox protein IRX"/>
    <property type="match status" value="1"/>
</dbReference>
<dbReference type="InterPro" id="IPR017970">
    <property type="entry name" value="Homeobox_CS"/>
</dbReference>
<accession>A0A2G8LET2</accession>
<evidence type="ECO:0000256" key="3">
    <source>
        <dbReference type="ARBA" id="ARBA00023125"/>
    </source>
</evidence>
<feature type="compositionally biased region" description="Low complexity" evidence="7">
    <location>
        <begin position="296"/>
        <end position="312"/>
    </location>
</feature>
<feature type="compositionally biased region" description="Basic and acidic residues" evidence="7">
    <location>
        <begin position="271"/>
        <end position="292"/>
    </location>
</feature>
<sequence>MVVHFLKQMLLSTAAIRDSATLEACGGLYRPGAMTAHPYATPYAALQANDRVPVYAHFTPELAAYYSRLSSLYGPKGCAEGWNAAIASSHPAINPCYPCDAATAYQYYGDQYGAFDVNGARRKNATRETTSTLKAWLYEHRKNPYPTKGEKIMLAIITKMTLTQVSTWFANARRRLKKENKMTWSPRNRSEDGDEDGEKANDDEDHITKEDVDALDNILEDQSEGKDADDGVKDDDSDVVDVEIEAERRNADEEEIRERIRLEERRHEIPEKHDLKESSDRPTERIVRHDRVQCTSVESSFRPSSPRSLPRVKLSEECNSERTRSPPSNSPDENPRKPKIWSLAETATSKDSSPSSNENSRVGNFIGHCPTRFHPYFSISHRPNGRYSPPSAQHSMVAARHVEDQLRARVQSWQRLPAEVSPLSYRWNGLAVGIPTTHVPSQDSRTAPTSVVHSSTSPLVSSAPVRGTYAILGKEVHVR</sequence>
<dbReference type="InterPro" id="IPR001356">
    <property type="entry name" value="HD"/>
</dbReference>
<gene>
    <name evidence="9" type="ORF">BSL78_04355</name>
</gene>
<dbReference type="SMART" id="SM00389">
    <property type="entry name" value="HOX"/>
    <property type="match status" value="1"/>
</dbReference>
<keyword evidence="10" id="KW-1185">Reference proteome</keyword>
<feature type="DNA-binding region" description="Homeobox" evidence="6">
    <location>
        <begin position="118"/>
        <end position="180"/>
    </location>
</feature>
<proteinExistence type="inferred from homology"/>
<feature type="region of interest" description="Disordered" evidence="7">
    <location>
        <begin position="271"/>
        <end position="338"/>
    </location>
</feature>
<name>A0A2G8LET2_STIJA</name>
<dbReference type="Proteomes" id="UP000230750">
    <property type="component" value="Unassembled WGS sequence"/>
</dbReference>
<dbReference type="SUPFAM" id="SSF46689">
    <property type="entry name" value="Homeodomain-like"/>
    <property type="match status" value="1"/>
</dbReference>
<dbReference type="SMART" id="SM00548">
    <property type="entry name" value="IRO"/>
    <property type="match status" value="1"/>
</dbReference>
<dbReference type="InterPro" id="IPR009057">
    <property type="entry name" value="Homeodomain-like_sf"/>
</dbReference>
<evidence type="ECO:0000313" key="10">
    <source>
        <dbReference type="Proteomes" id="UP000230750"/>
    </source>
</evidence>
<dbReference type="OrthoDB" id="5399138at2759"/>
<evidence type="ECO:0000313" key="9">
    <source>
        <dbReference type="EMBL" id="PIK58735.1"/>
    </source>
</evidence>
<feature type="compositionally biased region" description="Acidic residues" evidence="7">
    <location>
        <begin position="232"/>
        <end position="244"/>
    </location>
</feature>
<comment type="caution">
    <text evidence="9">The sequence shown here is derived from an EMBL/GenBank/DDBJ whole genome shotgun (WGS) entry which is preliminary data.</text>
</comment>
<organism evidence="9 10">
    <name type="scientific">Stichopus japonicus</name>
    <name type="common">Sea cucumber</name>
    <dbReference type="NCBI Taxonomy" id="307972"/>
    <lineage>
        <taxon>Eukaryota</taxon>
        <taxon>Metazoa</taxon>
        <taxon>Echinodermata</taxon>
        <taxon>Eleutherozoa</taxon>
        <taxon>Echinozoa</taxon>
        <taxon>Holothuroidea</taxon>
        <taxon>Aspidochirotacea</taxon>
        <taxon>Aspidochirotida</taxon>
        <taxon>Stichopodidae</taxon>
        <taxon>Apostichopus</taxon>
    </lineage>
</organism>
<dbReference type="AlphaFoldDB" id="A0A2G8LET2"/>
<comment type="subcellular location">
    <subcellularLocation>
        <location evidence="1 6">Nucleus</location>
    </subcellularLocation>
</comment>
<reference evidence="9 10" key="1">
    <citation type="journal article" date="2017" name="PLoS Biol.">
        <title>The sea cucumber genome provides insights into morphological evolution and visceral regeneration.</title>
        <authorList>
            <person name="Zhang X."/>
            <person name="Sun L."/>
            <person name="Yuan J."/>
            <person name="Sun Y."/>
            <person name="Gao Y."/>
            <person name="Zhang L."/>
            <person name="Li S."/>
            <person name="Dai H."/>
            <person name="Hamel J.F."/>
            <person name="Liu C."/>
            <person name="Yu Y."/>
            <person name="Liu S."/>
            <person name="Lin W."/>
            <person name="Guo K."/>
            <person name="Jin S."/>
            <person name="Xu P."/>
            <person name="Storey K.B."/>
            <person name="Huan P."/>
            <person name="Zhang T."/>
            <person name="Zhou Y."/>
            <person name="Zhang J."/>
            <person name="Lin C."/>
            <person name="Li X."/>
            <person name="Xing L."/>
            <person name="Huo D."/>
            <person name="Sun M."/>
            <person name="Wang L."/>
            <person name="Mercier A."/>
            <person name="Li F."/>
            <person name="Yang H."/>
            <person name="Xiang J."/>
        </authorList>
    </citation>
    <scope>NUCLEOTIDE SEQUENCE [LARGE SCALE GENOMIC DNA]</scope>
    <source>
        <strain evidence="9">Shaxun</strain>
        <tissue evidence="9">Muscle</tissue>
    </source>
</reference>
<dbReference type="GO" id="GO:0048468">
    <property type="term" value="P:cell development"/>
    <property type="evidence" value="ECO:0007669"/>
    <property type="project" value="TreeGrafter"/>
</dbReference>
<keyword evidence="5 6" id="KW-0539">Nucleus</keyword>
<protein>
    <submittedName>
        <fullName evidence="9">IrxA</fullName>
    </submittedName>
</protein>
<dbReference type="STRING" id="307972.A0A2G8LET2"/>
<dbReference type="Pfam" id="PF05920">
    <property type="entry name" value="Homeobox_KN"/>
    <property type="match status" value="1"/>
</dbReference>
<dbReference type="GO" id="GO:0000981">
    <property type="term" value="F:DNA-binding transcription factor activity, RNA polymerase II-specific"/>
    <property type="evidence" value="ECO:0007669"/>
    <property type="project" value="InterPro"/>
</dbReference>
<feature type="region of interest" description="Disordered" evidence="7">
    <location>
        <begin position="180"/>
        <end position="209"/>
    </location>
</feature>
<feature type="domain" description="Homeobox" evidence="8">
    <location>
        <begin position="116"/>
        <end position="179"/>
    </location>
</feature>
<dbReference type="EMBL" id="MRZV01000104">
    <property type="protein sequence ID" value="PIK58735.1"/>
    <property type="molecule type" value="Genomic_DNA"/>
</dbReference>
<dbReference type="Gene3D" id="1.10.10.60">
    <property type="entry name" value="Homeodomain-like"/>
    <property type="match status" value="1"/>
</dbReference>
<evidence type="ECO:0000256" key="6">
    <source>
        <dbReference type="PROSITE-ProRule" id="PRU00108"/>
    </source>
</evidence>
<comment type="similarity">
    <text evidence="2">Belongs to the TALE/IRO homeobox family.</text>
</comment>
<evidence type="ECO:0000256" key="7">
    <source>
        <dbReference type="SAM" id="MobiDB-lite"/>
    </source>
</evidence>
<dbReference type="InterPro" id="IPR008422">
    <property type="entry name" value="KN_HD"/>
</dbReference>
<feature type="compositionally biased region" description="Acidic residues" evidence="7">
    <location>
        <begin position="192"/>
        <end position="205"/>
    </location>
</feature>
<feature type="region of interest" description="Disordered" evidence="7">
    <location>
        <begin position="222"/>
        <end position="253"/>
    </location>
</feature>
<dbReference type="PANTHER" id="PTHR11211">
    <property type="entry name" value="IROQUOIS-CLASS HOMEODOMAIN PROTEIN IRX"/>
    <property type="match status" value="1"/>
</dbReference>
<feature type="compositionally biased region" description="Basic and acidic residues" evidence="7">
    <location>
        <begin position="313"/>
        <end position="324"/>
    </location>
</feature>
<evidence type="ECO:0000256" key="4">
    <source>
        <dbReference type="ARBA" id="ARBA00023155"/>
    </source>
</evidence>
<dbReference type="PROSITE" id="PS00027">
    <property type="entry name" value="HOMEOBOX_1"/>
    <property type="match status" value="1"/>
</dbReference>
<evidence type="ECO:0000256" key="2">
    <source>
        <dbReference type="ARBA" id="ARBA00008446"/>
    </source>
</evidence>
<keyword evidence="4 6" id="KW-0371">Homeobox</keyword>
<dbReference type="InterPro" id="IPR003893">
    <property type="entry name" value="Iroquois_homeo"/>
</dbReference>
<dbReference type="PANTHER" id="PTHR11211:SF40">
    <property type="entry name" value="MIRROR, ISOFORM C"/>
    <property type="match status" value="1"/>
</dbReference>
<dbReference type="CDD" id="cd00086">
    <property type="entry name" value="homeodomain"/>
    <property type="match status" value="1"/>
</dbReference>
<dbReference type="GO" id="GO:0000978">
    <property type="term" value="F:RNA polymerase II cis-regulatory region sequence-specific DNA binding"/>
    <property type="evidence" value="ECO:0007669"/>
    <property type="project" value="TreeGrafter"/>
</dbReference>
<evidence type="ECO:0000256" key="1">
    <source>
        <dbReference type="ARBA" id="ARBA00004123"/>
    </source>
</evidence>
<keyword evidence="3 6" id="KW-0238">DNA-binding</keyword>
<dbReference type="PROSITE" id="PS50071">
    <property type="entry name" value="HOMEOBOX_2"/>
    <property type="match status" value="1"/>
</dbReference>
<evidence type="ECO:0000259" key="8">
    <source>
        <dbReference type="PROSITE" id="PS50071"/>
    </source>
</evidence>
<dbReference type="GO" id="GO:0030182">
    <property type="term" value="P:neuron differentiation"/>
    <property type="evidence" value="ECO:0007669"/>
    <property type="project" value="TreeGrafter"/>
</dbReference>
<dbReference type="GO" id="GO:0005634">
    <property type="term" value="C:nucleus"/>
    <property type="evidence" value="ECO:0007669"/>
    <property type="project" value="UniProtKB-SubCell"/>
</dbReference>